<keyword evidence="5 6" id="KW-0472">Membrane</keyword>
<gene>
    <name evidence="8" type="ORF">EDD57_10935</name>
</gene>
<keyword evidence="6" id="KW-0813">Transport</keyword>
<dbReference type="GO" id="GO:0055085">
    <property type="term" value="P:transmembrane transport"/>
    <property type="evidence" value="ECO:0007669"/>
    <property type="project" value="UniProtKB-UniRule"/>
</dbReference>
<comment type="subcellular location">
    <subcellularLocation>
        <location evidence="1 6">Cell membrane</location>
        <topology evidence="1 6">Multi-pass membrane protein</topology>
    </subcellularLocation>
</comment>
<keyword evidence="2 6" id="KW-1003">Cell membrane</keyword>
<comment type="caution">
    <text evidence="8">The sequence shown here is derived from an EMBL/GenBank/DDBJ whole genome shotgun (WGS) entry which is preliminary data.</text>
</comment>
<evidence type="ECO:0000256" key="5">
    <source>
        <dbReference type="ARBA" id="ARBA00023136"/>
    </source>
</evidence>
<evidence type="ECO:0000256" key="4">
    <source>
        <dbReference type="ARBA" id="ARBA00022989"/>
    </source>
</evidence>
<protein>
    <submittedName>
        <fullName evidence="8">Putative ABC transport system permease protein</fullName>
    </submittedName>
</protein>
<dbReference type="PIRSF" id="PIRSF018968">
    <property type="entry name" value="ABC_permease_BceB"/>
    <property type="match status" value="1"/>
</dbReference>
<dbReference type="InterPro" id="IPR027022">
    <property type="entry name" value="ABC_permease_BceB-typ"/>
</dbReference>
<dbReference type="InterPro" id="IPR052536">
    <property type="entry name" value="ABC-4_Integral_Memb_Prot"/>
</dbReference>
<dbReference type="PANTHER" id="PTHR46795">
    <property type="entry name" value="ABC TRANSPORTER PERMEASE-RELATED-RELATED"/>
    <property type="match status" value="1"/>
</dbReference>
<feature type="transmembrane region" description="Helical" evidence="6">
    <location>
        <begin position="20"/>
        <end position="41"/>
    </location>
</feature>
<evidence type="ECO:0000313" key="8">
    <source>
        <dbReference type="EMBL" id="TCP69377.1"/>
    </source>
</evidence>
<evidence type="ECO:0000256" key="6">
    <source>
        <dbReference type="PIRNR" id="PIRNR018968"/>
    </source>
</evidence>
<feature type="transmembrane region" description="Helical" evidence="6">
    <location>
        <begin position="194"/>
        <end position="212"/>
    </location>
</feature>
<dbReference type="Pfam" id="PF02687">
    <property type="entry name" value="FtsX"/>
    <property type="match status" value="1"/>
</dbReference>
<feature type="transmembrane region" description="Helical" evidence="6">
    <location>
        <begin position="277"/>
        <end position="298"/>
    </location>
</feature>
<proteinExistence type="inferred from homology"/>
<keyword evidence="4 6" id="KW-1133">Transmembrane helix</keyword>
<keyword evidence="9" id="KW-1185">Reference proteome</keyword>
<evidence type="ECO:0000313" key="9">
    <source>
        <dbReference type="Proteomes" id="UP000294746"/>
    </source>
</evidence>
<dbReference type="Proteomes" id="UP000294746">
    <property type="component" value="Unassembled WGS sequence"/>
</dbReference>
<feature type="transmembrane region" description="Helical" evidence="6">
    <location>
        <begin position="610"/>
        <end position="636"/>
    </location>
</feature>
<organism evidence="8 9">
    <name type="scientific">Baia soyae</name>
    <dbReference type="NCBI Taxonomy" id="1544746"/>
    <lineage>
        <taxon>Bacteria</taxon>
        <taxon>Bacillati</taxon>
        <taxon>Bacillota</taxon>
        <taxon>Bacilli</taxon>
        <taxon>Bacillales</taxon>
        <taxon>Thermoactinomycetaceae</taxon>
        <taxon>Baia</taxon>
    </lineage>
</organism>
<name>A0A4R2S079_9BACL</name>
<dbReference type="OrthoDB" id="1937696at2"/>
<sequence length="645" mass="73460">MNFRQFAFRNVKRNARAYSAYFLSSTFAVTIFFVYAMFIFHPDMTSGVGKTTALAMEAAEYIIFFLAFLFVLYSISSFLKARKKEFGILTMHGAKASQINKLIIWENMIIGTASLLAGIGSGSLLAKGFFLLSAKMLEMKRLPLYLPWKAIGLTSVAFLGLFIVISFLSLLMVRKKRVLELLLGTNQPKSEPTTSIFLSLLSVFCLAGVIYFMKQEMDRLKLIIILLLGVIGTYFLFSQLSVLVIRLLKKNRLFFWRKTNLIWLSEMAYKMKDNARMFFMVTILTTFACTFAGVVLAYEQQNAESFTNNPFAFKYYANGGPEDKWKAEVAKIDKELNQVGLKFEKIMISNVSVGFKDSYHTVLKESDYNQLMRVDKSEKIRSLKNDEAVIVTSPEKDMEVMSKKLKQLKQLSLKEGNLQLSVVEQKESRLVFPTGVLVVSDATYQTLKKVALKANPEDHEGLEVNYFVPDWPRERLPNASSAEVKMGLKFKEEMESKRESGEWTGALLARAPEYFLSKQATQMYMFIGIFIAAVFAVSIASFLHFKFYTDLNQDQRIYHGLSKIGLSPKEMIRASTIQIASLFFIPIVVAGLQSVVGLSTLNHILQFTTLYTPVLTAIGFFFALQFIFFLIVRMLYLRQLKRVMV</sequence>
<dbReference type="RefSeq" id="WP_131848329.1">
    <property type="nucleotide sequence ID" value="NZ_SLXV01000009.1"/>
</dbReference>
<comment type="similarity">
    <text evidence="6">Belongs to the ABC-4 integral membrane protein family.</text>
</comment>
<dbReference type="InterPro" id="IPR003838">
    <property type="entry name" value="ABC3_permease_C"/>
</dbReference>
<feature type="transmembrane region" description="Helical" evidence="6">
    <location>
        <begin position="523"/>
        <end position="545"/>
    </location>
</feature>
<feature type="transmembrane region" description="Helical" evidence="6">
    <location>
        <begin position="150"/>
        <end position="173"/>
    </location>
</feature>
<feature type="domain" description="ABC3 transporter permease C-terminal" evidence="7">
    <location>
        <begin position="62"/>
        <end position="176"/>
    </location>
</feature>
<evidence type="ECO:0000256" key="2">
    <source>
        <dbReference type="ARBA" id="ARBA00022475"/>
    </source>
</evidence>
<dbReference type="AlphaFoldDB" id="A0A4R2S079"/>
<accession>A0A4R2S079</accession>
<reference evidence="8 9" key="1">
    <citation type="submission" date="2019-03" db="EMBL/GenBank/DDBJ databases">
        <title>Genomic Encyclopedia of Type Strains, Phase IV (KMG-IV): sequencing the most valuable type-strain genomes for metagenomic binning, comparative biology and taxonomic classification.</title>
        <authorList>
            <person name="Goeker M."/>
        </authorList>
    </citation>
    <scope>NUCLEOTIDE SEQUENCE [LARGE SCALE GENOMIC DNA]</scope>
    <source>
        <strain evidence="8 9">DSM 46831</strain>
    </source>
</reference>
<feature type="transmembrane region" description="Helical" evidence="6">
    <location>
        <begin position="102"/>
        <end position="130"/>
    </location>
</feature>
<evidence type="ECO:0000256" key="3">
    <source>
        <dbReference type="ARBA" id="ARBA00022692"/>
    </source>
</evidence>
<evidence type="ECO:0000256" key="1">
    <source>
        <dbReference type="ARBA" id="ARBA00004651"/>
    </source>
</evidence>
<dbReference type="GO" id="GO:0005886">
    <property type="term" value="C:plasma membrane"/>
    <property type="evidence" value="ECO:0007669"/>
    <property type="project" value="UniProtKB-SubCell"/>
</dbReference>
<evidence type="ECO:0000259" key="7">
    <source>
        <dbReference type="Pfam" id="PF02687"/>
    </source>
</evidence>
<dbReference type="PANTHER" id="PTHR46795:SF1">
    <property type="entry name" value="ABC TRANSPORTER PERMEASE PROTEIN"/>
    <property type="match status" value="1"/>
</dbReference>
<keyword evidence="3 6" id="KW-0812">Transmembrane</keyword>
<feature type="transmembrane region" description="Helical" evidence="6">
    <location>
        <begin position="579"/>
        <end position="598"/>
    </location>
</feature>
<feature type="transmembrane region" description="Helical" evidence="6">
    <location>
        <begin position="61"/>
        <end position="81"/>
    </location>
</feature>
<dbReference type="EMBL" id="SLXV01000009">
    <property type="protein sequence ID" value="TCP69377.1"/>
    <property type="molecule type" value="Genomic_DNA"/>
</dbReference>
<feature type="transmembrane region" description="Helical" evidence="6">
    <location>
        <begin position="224"/>
        <end position="248"/>
    </location>
</feature>